<dbReference type="Gene3D" id="3.40.50.300">
    <property type="entry name" value="P-loop containing nucleotide triphosphate hydrolases"/>
    <property type="match status" value="1"/>
</dbReference>
<dbReference type="SUPFAM" id="SSF52540">
    <property type="entry name" value="P-loop containing nucleoside triphosphate hydrolases"/>
    <property type="match status" value="1"/>
</dbReference>
<evidence type="ECO:0000256" key="2">
    <source>
        <dbReference type="ARBA" id="ARBA00022840"/>
    </source>
</evidence>
<evidence type="ECO:0000313" key="6">
    <source>
        <dbReference type="Proteomes" id="UP000676386"/>
    </source>
</evidence>
<evidence type="ECO:0000259" key="4">
    <source>
        <dbReference type="SMART" id="SM00534"/>
    </source>
</evidence>
<dbReference type="PANTHER" id="PTHR11361:SF34">
    <property type="entry name" value="DNA MISMATCH REPAIR PROTEIN MSH1, MITOCHONDRIAL"/>
    <property type="match status" value="1"/>
</dbReference>
<dbReference type="InterPro" id="IPR045076">
    <property type="entry name" value="MutS"/>
</dbReference>
<keyword evidence="2" id="KW-0067">ATP-binding</keyword>
<evidence type="ECO:0000313" key="5">
    <source>
        <dbReference type="EMBL" id="MBS0031725.1"/>
    </source>
</evidence>
<dbReference type="InterPro" id="IPR000432">
    <property type="entry name" value="DNA_mismatch_repair_MutS_C"/>
</dbReference>
<keyword evidence="1" id="KW-0547">Nucleotide-binding</keyword>
<comment type="caution">
    <text evidence="5">The sequence shown here is derived from an EMBL/GenBank/DDBJ whole genome shotgun (WGS) entry which is preliminary data.</text>
</comment>
<gene>
    <name evidence="5" type="ORF">KE626_30620</name>
</gene>
<evidence type="ECO:0000256" key="1">
    <source>
        <dbReference type="ARBA" id="ARBA00022741"/>
    </source>
</evidence>
<accession>A0ABS5J966</accession>
<feature type="domain" description="DNA mismatch repair proteins mutS family" evidence="4">
    <location>
        <begin position="246"/>
        <end position="427"/>
    </location>
</feature>
<evidence type="ECO:0000256" key="3">
    <source>
        <dbReference type="ARBA" id="ARBA00023125"/>
    </source>
</evidence>
<reference evidence="5 6" key="1">
    <citation type="submission" date="2021-04" db="EMBL/GenBank/DDBJ databases">
        <title>Chitinophaga sp. nov., isolated from the rhizosphere soil.</title>
        <authorList>
            <person name="He S."/>
        </authorList>
    </citation>
    <scope>NUCLEOTIDE SEQUENCE [LARGE SCALE GENOMIC DNA]</scope>
    <source>
        <strain evidence="5 6">2R12</strain>
    </source>
</reference>
<protein>
    <recommendedName>
        <fullName evidence="4">DNA mismatch repair proteins mutS family domain-containing protein</fullName>
    </recommendedName>
</protein>
<dbReference type="SMART" id="SM00534">
    <property type="entry name" value="MUTSac"/>
    <property type="match status" value="1"/>
</dbReference>
<keyword evidence="6" id="KW-1185">Reference proteome</keyword>
<dbReference type="Proteomes" id="UP000676386">
    <property type="component" value="Unassembled WGS sequence"/>
</dbReference>
<proteinExistence type="predicted"/>
<dbReference type="PANTHER" id="PTHR11361">
    <property type="entry name" value="DNA MISMATCH REPAIR PROTEIN MUTS FAMILY MEMBER"/>
    <property type="match status" value="1"/>
</dbReference>
<organism evidence="5 6">
    <name type="scientific">Chitinophaga hostae</name>
    <dbReference type="NCBI Taxonomy" id="2831022"/>
    <lineage>
        <taxon>Bacteria</taxon>
        <taxon>Pseudomonadati</taxon>
        <taxon>Bacteroidota</taxon>
        <taxon>Chitinophagia</taxon>
        <taxon>Chitinophagales</taxon>
        <taxon>Chitinophagaceae</taxon>
        <taxon>Chitinophaga</taxon>
    </lineage>
</organism>
<dbReference type="RefSeq" id="WP_211976884.1">
    <property type="nucleotide sequence ID" value="NZ_JAGTXB010000024.1"/>
</dbReference>
<sequence length="427" mass="49374">MMKANVTDLEIEQQLLPLFDTTGNPFARRALAHVLLELPSAQEAVYERQQLIQSFINNGYVYTKIEYSKQDFEEVLHTFSRINDQYYYYDSNQVIATVQLLWRRRYRHSMRSRLAQLALFMEKMDLYFEQVDPALFPVVFGERLVALKQYLSMFHAVDIAKRIRKDRFGVKDQLFLLDLLNRRIAANAANMHWETFYAYEAWLSLAQGMIKHAFVFPTFAEGGLQLKDFYHPALKHPVKNDLEVNDTVMLLTGPNMSGKSTLLKALGICIYLAHAGVGVPARYCRLPYFDSITVIINLSDDLKHGYSHFMMEVQHLKNVVQEAGSGKRCFAVFDELFRGTNVDDALDISQQTISGLNRFRGSFFVVSTHLYQLQPLLPEINAWYIDCKLKDHSPQFLYRLKPGWSDLKIGRIIFEKEGLPALLQKNG</sequence>
<dbReference type="Pfam" id="PF00488">
    <property type="entry name" value="MutS_V"/>
    <property type="match status" value="1"/>
</dbReference>
<dbReference type="InterPro" id="IPR027417">
    <property type="entry name" value="P-loop_NTPase"/>
</dbReference>
<dbReference type="EMBL" id="JAGTXB010000024">
    <property type="protein sequence ID" value="MBS0031725.1"/>
    <property type="molecule type" value="Genomic_DNA"/>
</dbReference>
<keyword evidence="3" id="KW-0238">DNA-binding</keyword>
<name>A0ABS5J966_9BACT</name>